<dbReference type="InterPro" id="IPR050405">
    <property type="entry name" value="Intermediate_filament"/>
</dbReference>
<evidence type="ECO:0000313" key="9">
    <source>
        <dbReference type="RefSeq" id="XP_030623403.1"/>
    </source>
</evidence>
<gene>
    <name evidence="9" type="primary">LOC115806681</name>
</gene>
<dbReference type="SUPFAM" id="SSF64593">
    <property type="entry name" value="Intermediate filament protein, coiled coil region"/>
    <property type="match status" value="2"/>
</dbReference>
<dbReference type="AlphaFoldDB" id="A0A6J2UUH9"/>
<dbReference type="RefSeq" id="XP_030623403.1">
    <property type="nucleotide sequence ID" value="XM_030767543.1"/>
</dbReference>
<dbReference type="SMART" id="SM01391">
    <property type="entry name" value="Filament"/>
    <property type="match status" value="1"/>
</dbReference>
<dbReference type="OrthoDB" id="8910104at2759"/>
<sequence length="483" mass="50351">MPMSLMSSRASGGGGLLFGLGGGGGGGMATGGGLGLGAGGGLGLGLGLGGGAGLGLGVGSGLGFGLGGGGGGALLSMGKSAAAGATSAGASMAVGSSASISGPVVAPLLSRADEKHTLSKLNERFTTYISRVKELQKENATLEAQLAQLTGSTDASAETGSSVTTAEQEALQLEYSSKVQTLTLDTVKLEIELDGIRGSAHELQAKYEFEQGVRAQLEADIAAMKKDIEMAAELRAQLDAKKTTLKEELEFVSKTQDEELATLQSKIGKSSSSVSVSMIDVDTGKSFDIAAALNKMRAEYEKSVHQHREEADAYYKLKMEEMQTTNSVSSEAFTSTKTEITSAKKELQSLGIELQNLVNMNMTLEKSLSEAHAQSHSAVSGYQAQIAGLEASIESAKTEMHQQILRYQELLDIKLALDAEITTYRTLLDADDISFPLQASLTSSPLFLSKSPPTSIRSSSPANPTQAELAVEVQSDETERYDI</sequence>
<dbReference type="GeneID" id="115806681"/>
<evidence type="ECO:0000256" key="2">
    <source>
        <dbReference type="ARBA" id="ARBA00022754"/>
    </source>
</evidence>
<comment type="function">
    <text evidence="1">Vimentins are class-III intermediate filaments found in various non-epithelial cells, especially mesenchymal cells. Vimentin is attached to the nucleus, endoplasmic reticulum, and mitochondria, either laterally or terminally.</text>
</comment>
<keyword evidence="8" id="KW-1185">Reference proteome</keyword>
<comment type="similarity">
    <text evidence="4">Belongs to the intermediate filament family.</text>
</comment>
<proteinExistence type="inferred from homology"/>
<dbReference type="Pfam" id="PF00038">
    <property type="entry name" value="Filament"/>
    <property type="match status" value="1"/>
</dbReference>
<dbReference type="Gene3D" id="1.20.5.1160">
    <property type="entry name" value="Vasodilator-stimulated phosphoprotein"/>
    <property type="match status" value="1"/>
</dbReference>
<dbReference type="InterPro" id="IPR018039">
    <property type="entry name" value="IF_conserved"/>
</dbReference>
<dbReference type="GO" id="GO:0030424">
    <property type="term" value="C:axon"/>
    <property type="evidence" value="ECO:0007669"/>
    <property type="project" value="TreeGrafter"/>
</dbReference>
<dbReference type="Gene3D" id="1.20.5.170">
    <property type="match status" value="1"/>
</dbReference>
<feature type="region of interest" description="Disordered" evidence="6">
    <location>
        <begin position="448"/>
        <end position="483"/>
    </location>
</feature>
<dbReference type="GO" id="GO:0005737">
    <property type="term" value="C:cytoplasm"/>
    <property type="evidence" value="ECO:0007669"/>
    <property type="project" value="TreeGrafter"/>
</dbReference>
<dbReference type="PANTHER" id="PTHR45652:SF5">
    <property type="entry name" value="VIMENTIN"/>
    <property type="match status" value="1"/>
</dbReference>
<dbReference type="GO" id="GO:0005882">
    <property type="term" value="C:intermediate filament"/>
    <property type="evidence" value="ECO:0007669"/>
    <property type="project" value="UniProtKB-KW"/>
</dbReference>
<dbReference type="InterPro" id="IPR002957">
    <property type="entry name" value="Keratin_I"/>
</dbReference>
<evidence type="ECO:0000256" key="5">
    <source>
        <dbReference type="SAM" id="Coils"/>
    </source>
</evidence>
<dbReference type="InParanoid" id="A0A6J2UUH9"/>
<dbReference type="GO" id="GO:0005886">
    <property type="term" value="C:plasma membrane"/>
    <property type="evidence" value="ECO:0007669"/>
    <property type="project" value="TreeGrafter"/>
</dbReference>
<evidence type="ECO:0000256" key="3">
    <source>
        <dbReference type="ARBA" id="ARBA00023054"/>
    </source>
</evidence>
<dbReference type="InterPro" id="IPR039008">
    <property type="entry name" value="IF_rod_dom"/>
</dbReference>
<evidence type="ECO:0000256" key="1">
    <source>
        <dbReference type="ARBA" id="ARBA00002825"/>
    </source>
</evidence>
<dbReference type="GO" id="GO:0005200">
    <property type="term" value="F:structural constituent of cytoskeleton"/>
    <property type="evidence" value="ECO:0007669"/>
    <property type="project" value="TreeGrafter"/>
</dbReference>
<dbReference type="GO" id="GO:0045109">
    <property type="term" value="P:intermediate filament organization"/>
    <property type="evidence" value="ECO:0007669"/>
    <property type="project" value="TreeGrafter"/>
</dbReference>
<name>A0A6J2UUH9_CHACN</name>
<evidence type="ECO:0000256" key="6">
    <source>
        <dbReference type="SAM" id="MobiDB-lite"/>
    </source>
</evidence>
<protein>
    <submittedName>
        <fullName evidence="9">Thread biopolymer filament subunit gamma-like</fullName>
    </submittedName>
</protein>
<evidence type="ECO:0000256" key="4">
    <source>
        <dbReference type="RuleBase" id="RU000685"/>
    </source>
</evidence>
<keyword evidence="3 5" id="KW-0175">Coiled coil</keyword>
<feature type="coiled-coil region" evidence="5">
    <location>
        <begin position="118"/>
        <end position="152"/>
    </location>
</feature>
<feature type="coiled-coil region" evidence="5">
    <location>
        <begin position="200"/>
        <end position="248"/>
    </location>
</feature>
<dbReference type="PROSITE" id="PS00226">
    <property type="entry name" value="IF_ROD_1"/>
    <property type="match status" value="1"/>
</dbReference>
<evidence type="ECO:0000313" key="8">
    <source>
        <dbReference type="Proteomes" id="UP000504632"/>
    </source>
</evidence>
<feature type="domain" description="IF rod" evidence="7">
    <location>
        <begin position="114"/>
        <end position="435"/>
    </location>
</feature>
<organism evidence="8 9">
    <name type="scientific">Chanos chanos</name>
    <name type="common">Milkfish</name>
    <name type="synonym">Mugil chanos</name>
    <dbReference type="NCBI Taxonomy" id="29144"/>
    <lineage>
        <taxon>Eukaryota</taxon>
        <taxon>Metazoa</taxon>
        <taxon>Chordata</taxon>
        <taxon>Craniata</taxon>
        <taxon>Vertebrata</taxon>
        <taxon>Euteleostomi</taxon>
        <taxon>Actinopterygii</taxon>
        <taxon>Neopterygii</taxon>
        <taxon>Teleostei</taxon>
        <taxon>Ostariophysi</taxon>
        <taxon>Gonorynchiformes</taxon>
        <taxon>Chanidae</taxon>
        <taxon>Chanos</taxon>
    </lineage>
</organism>
<dbReference type="Proteomes" id="UP000504632">
    <property type="component" value="Chromosome 3"/>
</dbReference>
<dbReference type="Gene3D" id="1.20.5.500">
    <property type="entry name" value="Single helix bin"/>
    <property type="match status" value="1"/>
</dbReference>
<feature type="compositionally biased region" description="Low complexity" evidence="6">
    <location>
        <begin position="449"/>
        <end position="461"/>
    </location>
</feature>
<dbReference type="PRINTS" id="PR01248">
    <property type="entry name" value="TYPE1KERATIN"/>
</dbReference>
<feature type="coiled-coil region" evidence="5">
    <location>
        <begin position="340"/>
        <end position="399"/>
    </location>
</feature>
<reference evidence="9" key="1">
    <citation type="submission" date="2025-08" db="UniProtKB">
        <authorList>
            <consortium name="RefSeq"/>
        </authorList>
    </citation>
    <scope>IDENTIFICATION</scope>
</reference>
<accession>A0A6J2UUH9</accession>
<dbReference type="PROSITE" id="PS51842">
    <property type="entry name" value="IF_ROD_2"/>
    <property type="match status" value="1"/>
</dbReference>
<evidence type="ECO:0000259" key="7">
    <source>
        <dbReference type="PROSITE" id="PS51842"/>
    </source>
</evidence>
<dbReference type="PANTHER" id="PTHR45652">
    <property type="entry name" value="GLIAL FIBRILLARY ACIDIC PROTEIN"/>
    <property type="match status" value="1"/>
</dbReference>
<keyword evidence="2 4" id="KW-0403">Intermediate filament</keyword>